<dbReference type="PANTHER" id="PTHR10067:SF6">
    <property type="entry name" value="PHOSPHATIDYLSERINE DECARBOXYLASE PROENZYME, MITOCHONDRIAL"/>
    <property type="match status" value="1"/>
</dbReference>
<evidence type="ECO:0000256" key="2">
    <source>
        <dbReference type="ARBA" id="ARBA00005189"/>
    </source>
</evidence>
<keyword evidence="13" id="KW-1133">Transmembrane helix</keyword>
<keyword evidence="13" id="KW-0472">Membrane</keyword>
<evidence type="ECO:0000256" key="7">
    <source>
        <dbReference type="ARBA" id="ARBA00023209"/>
    </source>
</evidence>
<keyword evidence="10" id="KW-0670">Pyruvate</keyword>
<dbReference type="UniPathway" id="UPA00558"/>
<keyword evidence="14" id="KW-1185">Reference proteome</keyword>
<dbReference type="EC" id="4.1.1.65" evidence="3"/>
<comment type="pathway">
    <text evidence="11">Phospholipid metabolism; phosphatidylethanolamine biosynthesis.</text>
</comment>
<dbReference type="InParanoid" id="A0A6P6YH49"/>
<protein>
    <recommendedName>
        <fullName evidence="3">phosphatidylserine decarboxylase</fullName>
        <ecNumber evidence="3">4.1.1.65</ecNumber>
    </recommendedName>
</protein>
<accession>A0A6P6YH49</accession>
<comment type="pathway">
    <text evidence="2">Lipid metabolism.</text>
</comment>
<dbReference type="KEGG" id="dpte:113798280"/>
<evidence type="ECO:0000256" key="9">
    <source>
        <dbReference type="ARBA" id="ARBA00023264"/>
    </source>
</evidence>
<dbReference type="GO" id="GO:0006646">
    <property type="term" value="P:phosphatidylethanolamine biosynthetic process"/>
    <property type="evidence" value="ECO:0007669"/>
    <property type="project" value="UniProtKB-UniPathway"/>
</dbReference>
<keyword evidence="7" id="KW-0594">Phospholipid biosynthesis</keyword>
<comment type="function">
    <text evidence="12">Catalyzes the formation of phosphatidylethanolamine (PtdEtn) from phosphatidylserine (PtdSer). Plays a central role in phospholipid metabolism and in the interorganelle trafficking of phosphatidylserine. May be involved in lipid droplet biogenesis at the endoplasmic reticulum membrane.</text>
</comment>
<dbReference type="PANTHER" id="PTHR10067">
    <property type="entry name" value="PHOSPHATIDYLSERINE DECARBOXYLASE"/>
    <property type="match status" value="1"/>
</dbReference>
<keyword evidence="9" id="KW-1208">Phospholipid metabolism</keyword>
<dbReference type="RefSeq" id="XP_027204595.1">
    <property type="nucleotide sequence ID" value="XM_027348794.1"/>
</dbReference>
<proteinExistence type="predicted"/>
<feature type="transmembrane region" description="Helical" evidence="13">
    <location>
        <begin position="106"/>
        <end position="124"/>
    </location>
</feature>
<evidence type="ECO:0000256" key="4">
    <source>
        <dbReference type="ARBA" id="ARBA00022516"/>
    </source>
</evidence>
<evidence type="ECO:0000256" key="12">
    <source>
        <dbReference type="ARBA" id="ARBA00045136"/>
    </source>
</evidence>
<reference evidence="15" key="1">
    <citation type="submission" date="2025-08" db="UniProtKB">
        <authorList>
            <consortium name="RefSeq"/>
        </authorList>
    </citation>
    <scope>IDENTIFICATION</scope>
    <source>
        <strain evidence="15">Airmid</strain>
    </source>
</reference>
<evidence type="ECO:0000256" key="11">
    <source>
        <dbReference type="ARBA" id="ARBA00024326"/>
    </source>
</evidence>
<comment type="cofactor">
    <cofactor evidence="1">
        <name>pyruvate</name>
        <dbReference type="ChEBI" id="CHEBI:15361"/>
    </cofactor>
</comment>
<keyword evidence="6" id="KW-0443">Lipid metabolism</keyword>
<keyword evidence="8" id="KW-0456">Lyase</keyword>
<evidence type="ECO:0000256" key="1">
    <source>
        <dbReference type="ARBA" id="ARBA00001928"/>
    </source>
</evidence>
<dbReference type="InterPro" id="IPR033177">
    <property type="entry name" value="PSD-B"/>
</dbReference>
<evidence type="ECO:0000313" key="14">
    <source>
        <dbReference type="Proteomes" id="UP000515146"/>
    </source>
</evidence>
<evidence type="ECO:0000256" key="10">
    <source>
        <dbReference type="ARBA" id="ARBA00023317"/>
    </source>
</evidence>
<evidence type="ECO:0000256" key="8">
    <source>
        <dbReference type="ARBA" id="ARBA00023239"/>
    </source>
</evidence>
<name>A0A6P6YH49_DERPT</name>
<dbReference type="AlphaFoldDB" id="A0A6P6YH49"/>
<evidence type="ECO:0000256" key="3">
    <source>
        <dbReference type="ARBA" id="ARBA00012243"/>
    </source>
</evidence>
<dbReference type="NCBIfam" id="TIGR00163">
    <property type="entry name" value="PS_decarb"/>
    <property type="match status" value="1"/>
</dbReference>
<keyword evidence="13" id="KW-0812">Transmembrane</keyword>
<dbReference type="InterPro" id="IPR003817">
    <property type="entry name" value="PS_Dcarbxylase"/>
</dbReference>
<evidence type="ECO:0000313" key="15">
    <source>
        <dbReference type="RefSeq" id="XP_027204595.1"/>
    </source>
</evidence>
<evidence type="ECO:0000256" key="5">
    <source>
        <dbReference type="ARBA" id="ARBA00022793"/>
    </source>
</evidence>
<evidence type="ECO:0000256" key="6">
    <source>
        <dbReference type="ARBA" id="ARBA00023098"/>
    </source>
</evidence>
<dbReference type="GO" id="GO:0004609">
    <property type="term" value="F:phosphatidylserine decarboxylase activity"/>
    <property type="evidence" value="ECO:0007669"/>
    <property type="project" value="UniProtKB-EC"/>
</dbReference>
<sequence length="470" mass="54382">MEMAIEKLQMTLPNNDDNDYDEIEHDHLLDFHHRHHQTLSSSTTRIMTPTSTKRKTENVLKFSTVSLLIIFYTYRWSSQNQQQRSSSIDSFVRQPSSDPNIVELNNYRLCCALLITTVIILLIFEKLFGIHIGVIRTDSNRRLLSTNSSGLCSNRNVDSDGGNNRYPIRMSLIWFVLPWRSLSRLWGWLNQIPLPEFMRRPIFLLYARIFGCNLLEIENKNLTEFENLSQFFRRSLLPEMRPISYQADLVSPADGTVVQFAMVPTNGGYIGNVKGIRYSIESFLGPNSNYYPDFNRDWSLRQSATSSGKRLFALAIYLAPGDYHRFHSPADWIIERRRHFSGNLLSVRPSFVAQISNLFSINERAVYFGRWKHGMFTMAAVGATNVGSINVIPDPELRTNRFRMETTTTIDCNEKLFQKSIRQQKGQLFGEFNLGSTIVLIFEAPESYFDKHSLDFHSLIQRKIHYGQSI</sequence>
<organism evidence="14 15">
    <name type="scientific">Dermatophagoides pteronyssinus</name>
    <name type="common">European house dust mite</name>
    <dbReference type="NCBI Taxonomy" id="6956"/>
    <lineage>
        <taxon>Eukaryota</taxon>
        <taxon>Metazoa</taxon>
        <taxon>Ecdysozoa</taxon>
        <taxon>Arthropoda</taxon>
        <taxon>Chelicerata</taxon>
        <taxon>Arachnida</taxon>
        <taxon>Acari</taxon>
        <taxon>Acariformes</taxon>
        <taxon>Sarcoptiformes</taxon>
        <taxon>Astigmata</taxon>
        <taxon>Psoroptidia</taxon>
        <taxon>Analgoidea</taxon>
        <taxon>Pyroglyphidae</taxon>
        <taxon>Dermatophagoidinae</taxon>
        <taxon>Dermatophagoides</taxon>
    </lineage>
</organism>
<gene>
    <name evidence="15" type="primary">LOC113798280</name>
</gene>
<keyword evidence="4" id="KW-0444">Lipid biosynthesis</keyword>
<keyword evidence="5" id="KW-0210">Decarboxylase</keyword>
<dbReference type="Pfam" id="PF02666">
    <property type="entry name" value="PS_Dcarbxylase"/>
    <property type="match status" value="1"/>
</dbReference>
<dbReference type="OrthoDB" id="4330at2759"/>
<evidence type="ECO:0000256" key="13">
    <source>
        <dbReference type="SAM" id="Phobius"/>
    </source>
</evidence>
<dbReference type="GO" id="GO:0005739">
    <property type="term" value="C:mitochondrion"/>
    <property type="evidence" value="ECO:0007669"/>
    <property type="project" value="TreeGrafter"/>
</dbReference>
<dbReference type="Proteomes" id="UP000515146">
    <property type="component" value="Unplaced"/>
</dbReference>